<dbReference type="Proteomes" id="UP000601171">
    <property type="component" value="Unassembled WGS sequence"/>
</dbReference>
<dbReference type="PROSITE" id="PS51450">
    <property type="entry name" value="LRR"/>
    <property type="match status" value="1"/>
</dbReference>
<comment type="caution">
    <text evidence="1">The sequence shown here is derived from an EMBL/GenBank/DDBJ whole genome shotgun (WGS) entry which is preliminary data.</text>
</comment>
<dbReference type="RefSeq" id="WP_262430720.1">
    <property type="nucleotide sequence ID" value="NZ_JACRTG010000032.1"/>
</dbReference>
<evidence type="ECO:0000313" key="1">
    <source>
        <dbReference type="EMBL" id="MBC8589255.1"/>
    </source>
</evidence>
<feature type="non-terminal residue" evidence="1">
    <location>
        <position position="1"/>
    </location>
</feature>
<organism evidence="1 2">
    <name type="scientific">Paratissierella segnis</name>
    <dbReference type="NCBI Taxonomy" id="2763679"/>
    <lineage>
        <taxon>Bacteria</taxon>
        <taxon>Bacillati</taxon>
        <taxon>Bacillota</taxon>
        <taxon>Tissierellia</taxon>
        <taxon>Tissierellales</taxon>
        <taxon>Tissierellaceae</taxon>
        <taxon>Paratissierella</taxon>
    </lineage>
</organism>
<accession>A0A926EZR4</accession>
<evidence type="ECO:0000313" key="2">
    <source>
        <dbReference type="Proteomes" id="UP000601171"/>
    </source>
</evidence>
<dbReference type="AlphaFoldDB" id="A0A926EZR4"/>
<sequence>DYIIKSLQSINLVNNKIYKLEVLCNSEKNYRKFFKKYNEIIDEKAVLIYTNRKLKNLNEIDSKLSEMSSKYIRLKDLNLKKVNYDNIEKNILIGSKYLERFKDMEKCSNSIIILDEKTNLLINYMKEYNKLLINSDETRKESKVLKDINSSIDKNLFKYRELLRRVEICPFCLSNIDDDKIEHIMNHYIGG</sequence>
<name>A0A926EZR4_9FIRM</name>
<protein>
    <submittedName>
        <fullName evidence="1">Uncharacterized protein</fullName>
    </submittedName>
</protein>
<dbReference type="InterPro" id="IPR001611">
    <property type="entry name" value="Leu-rich_rpt"/>
</dbReference>
<proteinExistence type="predicted"/>
<gene>
    <name evidence="1" type="ORF">H8707_13625</name>
</gene>
<keyword evidence="2" id="KW-1185">Reference proteome</keyword>
<dbReference type="EMBL" id="JACRTG010000032">
    <property type="protein sequence ID" value="MBC8589255.1"/>
    <property type="molecule type" value="Genomic_DNA"/>
</dbReference>
<dbReference type="SUPFAM" id="SSF75712">
    <property type="entry name" value="Rad50 coiled-coil Zn hook"/>
    <property type="match status" value="1"/>
</dbReference>
<reference evidence="1" key="1">
    <citation type="submission" date="2020-08" db="EMBL/GenBank/DDBJ databases">
        <title>Genome public.</title>
        <authorList>
            <person name="Liu C."/>
            <person name="Sun Q."/>
        </authorList>
    </citation>
    <scope>NUCLEOTIDE SEQUENCE</scope>
    <source>
        <strain evidence="1">BX21</strain>
    </source>
</reference>